<dbReference type="Proteomes" id="UP000199045">
    <property type="component" value="Unassembled WGS sequence"/>
</dbReference>
<evidence type="ECO:0008006" key="3">
    <source>
        <dbReference type="Google" id="ProtNLM"/>
    </source>
</evidence>
<evidence type="ECO:0000313" key="2">
    <source>
        <dbReference type="Proteomes" id="UP000199045"/>
    </source>
</evidence>
<organism evidence="1 2">
    <name type="scientific">Chitinophaga filiformis</name>
    <name type="common">Myxococcus filiformis</name>
    <name type="synonym">Flexibacter filiformis</name>
    <dbReference type="NCBI Taxonomy" id="104663"/>
    <lineage>
        <taxon>Bacteria</taxon>
        <taxon>Pseudomonadati</taxon>
        <taxon>Bacteroidota</taxon>
        <taxon>Chitinophagia</taxon>
        <taxon>Chitinophagales</taxon>
        <taxon>Chitinophagaceae</taxon>
        <taxon>Chitinophaga</taxon>
    </lineage>
</organism>
<reference evidence="1 2" key="1">
    <citation type="submission" date="2016-10" db="EMBL/GenBank/DDBJ databases">
        <authorList>
            <person name="de Groot N.N."/>
        </authorList>
    </citation>
    <scope>NUCLEOTIDE SEQUENCE [LARGE SCALE GENOMIC DNA]</scope>
    <source>
        <strain evidence="1 2">DSM 527</strain>
    </source>
</reference>
<dbReference type="AlphaFoldDB" id="A0A1G7SW20"/>
<sequence>MMQQPFRFAALCVVVCIALVLILYAFADKPNDRKNGFSRKVLPAATLTGSLELKYPAYYIAGHTDEHIYLGNYSASQHLFVADQHLKDTQSLTLKLTPGERYAWKLARIMVDSPAIYMAEGSTPTLYRGRLDDLRMSRFLQQSCFFNMLQNVSATSFISRSIHQDSLGNSRNILTKIKTDSPYVTLGKDIIKKQVDGIFCTDGTLDYDKQTGKLVYVYHYRNEFVALDTNLHTLYTGHTLDTNTMAKIQVARLSSGGSKFSAPPAYVNSRAKVADNRIYILSTLVADNEPWQARRDTEIIDVYSLDNGAYIYTLHIPLQGKERITDFIVKGDQLLALCDHTLNAYTIAGQ</sequence>
<proteinExistence type="predicted"/>
<evidence type="ECO:0000313" key="1">
    <source>
        <dbReference type="EMBL" id="SDG27148.1"/>
    </source>
</evidence>
<gene>
    <name evidence="1" type="ORF">SAMN04488121_1031036</name>
</gene>
<protein>
    <recommendedName>
        <fullName evidence="3">TolB-like 6-blade propeller-like</fullName>
    </recommendedName>
</protein>
<dbReference type="EMBL" id="FNBN01000003">
    <property type="protein sequence ID" value="SDG27148.1"/>
    <property type="molecule type" value="Genomic_DNA"/>
</dbReference>
<dbReference type="STRING" id="104663.SAMN04488121_1031036"/>
<dbReference type="OrthoDB" id="673785at2"/>
<accession>A0A1G7SW20</accession>
<name>A0A1G7SW20_CHIFI</name>
<dbReference type="RefSeq" id="WP_143011503.1">
    <property type="nucleotide sequence ID" value="NZ_FNBN01000003.1"/>
</dbReference>